<dbReference type="AlphaFoldDB" id="A0A1S8DHR4"/>
<dbReference type="InterPro" id="IPR018976">
    <property type="entry name" value="Imelysin-like"/>
</dbReference>
<dbReference type="OrthoDB" id="5729110at2"/>
<evidence type="ECO:0000259" key="4">
    <source>
        <dbReference type="Pfam" id="PF09375"/>
    </source>
</evidence>
<evidence type="ECO:0000256" key="3">
    <source>
        <dbReference type="SAM" id="SignalP"/>
    </source>
</evidence>
<organism evidence="5 6">
    <name type="scientific">Halopseudomonas pachastrellae</name>
    <dbReference type="NCBI Taxonomy" id="254161"/>
    <lineage>
        <taxon>Bacteria</taxon>
        <taxon>Pseudomonadati</taxon>
        <taxon>Pseudomonadota</taxon>
        <taxon>Gammaproteobacteria</taxon>
        <taxon>Pseudomonadales</taxon>
        <taxon>Pseudomonadaceae</taxon>
        <taxon>Halopseudomonas</taxon>
    </lineage>
</organism>
<feature type="signal peptide" evidence="3">
    <location>
        <begin position="1"/>
        <end position="26"/>
    </location>
</feature>
<dbReference type="EMBL" id="MUBC01000007">
    <property type="protein sequence ID" value="ONM44975.1"/>
    <property type="molecule type" value="Genomic_DNA"/>
</dbReference>
<sequence length="344" mass="37204">MKATTTLLRLPLMAALTLGLSAQAMAETPRAAWHAQIGHGYEQLASSTATFAQRTSEYCAEPTDAGLLAVKEQWLAAFNSWQAVRFVDFGPIEQNTRAWKFQFWPDPKNLTASKARYWLGNDKPIDVDALSRDSVAIQGFPAAEYLLYDPQITDGERALPAERTCALLTGISGNLKQNAEGLAADWGQLQSRYLEVNDYSNGTLTSAMHALEIMADWRLAAPLGVRGTGRPNPYLADAWRSEQSLVTLRASLQGMADFFVPGLNLLMAENNAADLAEQFSTQLNKTLAHFDGLPADITPLLETEEGVASLTALLEDVRATGAVLTGPVAGKLGVVRGFNSSDGD</sequence>
<dbReference type="STRING" id="254161.SAMN05216256_107165"/>
<dbReference type="Gene3D" id="1.20.1420.20">
    <property type="entry name" value="M75 peptidase, HXXE motif"/>
    <property type="match status" value="1"/>
</dbReference>
<dbReference type="InterPro" id="IPR034984">
    <property type="entry name" value="Imelysin-like_IPPA"/>
</dbReference>
<name>A0A1S8DHR4_9GAMM</name>
<comment type="subcellular location">
    <subcellularLocation>
        <location evidence="1">Cell envelope</location>
    </subcellularLocation>
</comment>
<proteinExistence type="predicted"/>
<dbReference type="Proteomes" id="UP000242847">
    <property type="component" value="Unassembled WGS sequence"/>
</dbReference>
<feature type="chain" id="PRO_5010530940" description="Imelysin-like domain-containing protein" evidence="3">
    <location>
        <begin position="27"/>
        <end position="344"/>
    </location>
</feature>
<keyword evidence="2 3" id="KW-0732">Signal</keyword>
<evidence type="ECO:0000256" key="1">
    <source>
        <dbReference type="ARBA" id="ARBA00004196"/>
    </source>
</evidence>
<protein>
    <recommendedName>
        <fullName evidence="4">Imelysin-like domain-containing protein</fullName>
    </recommendedName>
</protein>
<dbReference type="GO" id="GO:0030313">
    <property type="term" value="C:cell envelope"/>
    <property type="evidence" value="ECO:0007669"/>
    <property type="project" value="UniProtKB-SubCell"/>
</dbReference>
<comment type="caution">
    <text evidence="5">The sequence shown here is derived from an EMBL/GenBank/DDBJ whole genome shotgun (WGS) entry which is preliminary data.</text>
</comment>
<accession>A0A1S8DHR4</accession>
<evidence type="ECO:0000313" key="5">
    <source>
        <dbReference type="EMBL" id="ONM44975.1"/>
    </source>
</evidence>
<dbReference type="Pfam" id="PF09375">
    <property type="entry name" value="Peptidase_M75"/>
    <property type="match status" value="1"/>
</dbReference>
<keyword evidence="6" id="KW-1185">Reference proteome</keyword>
<evidence type="ECO:0000313" key="6">
    <source>
        <dbReference type="Proteomes" id="UP000242847"/>
    </source>
</evidence>
<gene>
    <name evidence="5" type="ORF">BXT89_04445</name>
</gene>
<dbReference type="CDD" id="cd14659">
    <property type="entry name" value="Imelysin-like_IPPA"/>
    <property type="match status" value="1"/>
</dbReference>
<feature type="domain" description="Imelysin-like" evidence="4">
    <location>
        <begin position="40"/>
        <end position="319"/>
    </location>
</feature>
<dbReference type="InterPro" id="IPR038352">
    <property type="entry name" value="Imelysin_sf"/>
</dbReference>
<evidence type="ECO:0000256" key="2">
    <source>
        <dbReference type="ARBA" id="ARBA00022729"/>
    </source>
</evidence>
<dbReference type="RefSeq" id="WP_083725111.1">
    <property type="nucleotide sequence ID" value="NZ_FOUD01000007.1"/>
</dbReference>
<reference evidence="5 6" key="1">
    <citation type="submission" date="2017-01" db="EMBL/GenBank/DDBJ databases">
        <title>Draft genome sequence of Pseudomonas pachastrellae type strain CCUG 46540T from a deep sea.</title>
        <authorList>
            <person name="Gomila M."/>
            <person name="Mulet M."/>
            <person name="Lalucat J."/>
            <person name="Garcia-Valdes E."/>
        </authorList>
    </citation>
    <scope>NUCLEOTIDE SEQUENCE [LARGE SCALE GENOMIC DNA]</scope>
    <source>
        <strain evidence="5 6">CCUG 46540</strain>
    </source>
</reference>